<feature type="region of interest" description="Disordered" evidence="1">
    <location>
        <begin position="37"/>
        <end position="67"/>
    </location>
</feature>
<accession>A0A9P6MXG2</accession>
<comment type="caution">
    <text evidence="3">The sequence shown here is derived from an EMBL/GenBank/DDBJ whole genome shotgun (WGS) entry which is preliminary data.</text>
</comment>
<dbReference type="InterPro" id="IPR000210">
    <property type="entry name" value="BTB/POZ_dom"/>
</dbReference>
<evidence type="ECO:0000313" key="3">
    <source>
        <dbReference type="EMBL" id="KAG0017244.1"/>
    </source>
</evidence>
<dbReference type="Pfam" id="PF00651">
    <property type="entry name" value="BTB"/>
    <property type="match status" value="1"/>
</dbReference>
<name>A0A9P6MXG2_9FUNG</name>
<dbReference type="AlphaFoldDB" id="A0A9P6MXG2"/>
<dbReference type="InterPro" id="IPR011333">
    <property type="entry name" value="SKP1/BTB/POZ_sf"/>
</dbReference>
<feature type="compositionally biased region" description="Basic and acidic residues" evidence="1">
    <location>
        <begin position="37"/>
        <end position="56"/>
    </location>
</feature>
<keyword evidence="4" id="KW-1185">Reference proteome</keyword>
<proteinExistence type="predicted"/>
<evidence type="ECO:0000259" key="2">
    <source>
        <dbReference type="PROSITE" id="PS50097"/>
    </source>
</evidence>
<dbReference type="PANTHER" id="PTHR24413">
    <property type="entry name" value="SPECKLE-TYPE POZ PROTEIN"/>
    <property type="match status" value="1"/>
</dbReference>
<dbReference type="EMBL" id="JAAAID010000462">
    <property type="protein sequence ID" value="KAG0017244.1"/>
    <property type="molecule type" value="Genomic_DNA"/>
</dbReference>
<dbReference type="CDD" id="cd18186">
    <property type="entry name" value="BTB_POZ_ZBTB_KLHL-like"/>
    <property type="match status" value="1"/>
</dbReference>
<dbReference type="Gene3D" id="3.30.710.10">
    <property type="entry name" value="Potassium Channel Kv1.1, Chain A"/>
    <property type="match status" value="1"/>
</dbReference>
<dbReference type="SMART" id="SM00225">
    <property type="entry name" value="BTB"/>
    <property type="match status" value="1"/>
</dbReference>
<feature type="domain" description="BTB" evidence="2">
    <location>
        <begin position="68"/>
        <end position="140"/>
    </location>
</feature>
<protein>
    <recommendedName>
        <fullName evidence="2">BTB domain-containing protein</fullName>
    </recommendedName>
</protein>
<dbReference type="Proteomes" id="UP000703661">
    <property type="component" value="Unassembled WGS sequence"/>
</dbReference>
<dbReference type="SUPFAM" id="SSF54695">
    <property type="entry name" value="POZ domain"/>
    <property type="match status" value="1"/>
</dbReference>
<gene>
    <name evidence="3" type="ORF">BGZ80_008502</name>
</gene>
<sequence length="280" mass="31366">MLRDSSTYDVFFEFETPVALYDCEPIQGEEKGFVEIKKEEASEPNVKSEKGEETKENALSSPVITSEEDETVETSATTIWDKVGAHKIVLSQFDYFKTMFSSSFAEGGPGVKTIKIRDTDIQCFRLLIEYLYLGRLGLFSVPRTLTEDDAKDSLPTWEDVYLIADRYNVVDLRRMAASHILLGLSTAWALPFLFRTAYLFDDLRSPVIAFVVQSSMDEIVGKDALAKYYDHPECGSIMADLLAALWKFKAAQPSLTPIASPTRKVTVASRGVPHPPRLPV</sequence>
<dbReference type="PROSITE" id="PS50097">
    <property type="entry name" value="BTB"/>
    <property type="match status" value="1"/>
</dbReference>
<reference evidence="3" key="1">
    <citation type="journal article" date="2020" name="Fungal Divers.">
        <title>Resolving the Mortierellaceae phylogeny through synthesis of multi-gene phylogenetics and phylogenomics.</title>
        <authorList>
            <person name="Vandepol N."/>
            <person name="Liber J."/>
            <person name="Desiro A."/>
            <person name="Na H."/>
            <person name="Kennedy M."/>
            <person name="Barry K."/>
            <person name="Grigoriev I.V."/>
            <person name="Miller A.N."/>
            <person name="O'Donnell K."/>
            <person name="Stajich J.E."/>
            <person name="Bonito G."/>
        </authorList>
    </citation>
    <scope>NUCLEOTIDE SEQUENCE</scope>
    <source>
        <strain evidence="3">NRRL 2769</strain>
    </source>
</reference>
<evidence type="ECO:0000256" key="1">
    <source>
        <dbReference type="SAM" id="MobiDB-lite"/>
    </source>
</evidence>
<evidence type="ECO:0000313" key="4">
    <source>
        <dbReference type="Proteomes" id="UP000703661"/>
    </source>
</evidence>
<organism evidence="3 4">
    <name type="scientific">Entomortierella chlamydospora</name>
    <dbReference type="NCBI Taxonomy" id="101097"/>
    <lineage>
        <taxon>Eukaryota</taxon>
        <taxon>Fungi</taxon>
        <taxon>Fungi incertae sedis</taxon>
        <taxon>Mucoromycota</taxon>
        <taxon>Mortierellomycotina</taxon>
        <taxon>Mortierellomycetes</taxon>
        <taxon>Mortierellales</taxon>
        <taxon>Mortierellaceae</taxon>
        <taxon>Entomortierella</taxon>
    </lineage>
</organism>